<dbReference type="EMBL" id="QUSF01000013">
    <property type="protein sequence ID" value="RLW04395.1"/>
    <property type="molecule type" value="Genomic_DNA"/>
</dbReference>
<protein>
    <submittedName>
        <fullName evidence="2">Uncharacterized protein</fullName>
    </submittedName>
</protein>
<keyword evidence="3" id="KW-1185">Reference proteome</keyword>
<comment type="caution">
    <text evidence="2">The sequence shown here is derived from an EMBL/GenBank/DDBJ whole genome shotgun (WGS) entry which is preliminary data.</text>
</comment>
<proteinExistence type="predicted"/>
<dbReference type="AlphaFoldDB" id="A0A3L8SM37"/>
<evidence type="ECO:0000313" key="2">
    <source>
        <dbReference type="EMBL" id="RLW04395.1"/>
    </source>
</evidence>
<accession>A0A3L8SM37</accession>
<feature type="compositionally biased region" description="Polar residues" evidence="1">
    <location>
        <begin position="17"/>
        <end position="29"/>
    </location>
</feature>
<feature type="region of interest" description="Disordered" evidence="1">
    <location>
        <begin position="1"/>
        <end position="29"/>
    </location>
</feature>
<dbReference type="Proteomes" id="UP000276834">
    <property type="component" value="Unassembled WGS sequence"/>
</dbReference>
<reference evidence="2 3" key="1">
    <citation type="journal article" date="2018" name="Proc. R. Soc. B">
        <title>A non-coding region near Follistatin controls head colour polymorphism in the Gouldian finch.</title>
        <authorList>
            <person name="Toomey M.B."/>
            <person name="Marques C.I."/>
            <person name="Andrade P."/>
            <person name="Araujo P.M."/>
            <person name="Sabatino S."/>
            <person name="Gazda M.A."/>
            <person name="Afonso S."/>
            <person name="Lopes R.J."/>
            <person name="Corbo J.C."/>
            <person name="Carneiro M."/>
        </authorList>
    </citation>
    <scope>NUCLEOTIDE SEQUENCE [LARGE SCALE GENOMIC DNA]</scope>
    <source>
        <strain evidence="2">Red01</strain>
        <tissue evidence="2">Muscle</tissue>
    </source>
</reference>
<gene>
    <name evidence="2" type="ORF">DV515_00005764</name>
</gene>
<name>A0A3L8SM37_CHLGU</name>
<evidence type="ECO:0000256" key="1">
    <source>
        <dbReference type="SAM" id="MobiDB-lite"/>
    </source>
</evidence>
<sequence length="927" mass="102717">MVGPSPSRVFRTKPQFGATNQSRPASQDSTALLGVIRPDNAIHCMRNNGAVQRVRSGWAAHSRTFPRETKLVALKSVCIQVSRSYGCGTNAGLEHVPYIGWEAAEPCCCVAVPQDAGRQATQTGANREADASSLGFGNLPAILCEELSQQGEFQPSTVPSACVGLNGSRRSTLCDPPLFHGALSATCEAKAEYGKKQDWIMEIVATSRQNIKNETELSNIFVGVRRTKEGRAAIGVSHSDGAMEAKLEHKLIQCKVASSKGRLGLLRSRFITSKGVETAQHRKNGLTYPAKARKSITSGPKSSKTHHLPAPLKIFESIPVKLRGLELLEGSKEDTRVVTMVWKEINTVQGVFIAMSLLVIYQHLSEEGGIAEEKELCKELDGSHSCCLPGRLDDVASTKRLVENPEVHSETKRSVLLLEKEKRFKDKGLHDAVILYEHEGVSETLRRVDADLLQLDLVPLSTHVIEHKVEVMLPNPNHFIEKCRNCDTSFWCLWFEQQQVAKLPACVNSSLCYGNKAFVVNMTVRYEHNTSSLREATAEKAKKYQRLHSQINDLTNAVEIDYVGFPIGARGKWFNKNSELLLALGLSKLLQFLEGYSSTGTISPEKSQAEPQWSLWWPFSYQQILTIRKNWKTCTVLKWTYSAITQPALHDTFSPTNDLCQVSRNGQAVRADHKLTLSQGCDSAGWLRVAVPAVQAGFSRATTVGTFLKHKQANQKKSLQMFVFKFLHEGNLIETHTWSNRRHKNSHHLEDAARILPPAAPLQPQEFLIGFGLQFLCFRVQFGQVELKTGNVGPRFCSAFRCPPQLTPWGARHSASFSREGLGALQLSASSLVIQAFGKSLRLCFRMAKPAIPAAKNGDALLPHPMEGDLSPGIAGHQHLTGPDGVQMTQFSEAFDLEQKTDSLHNQFADWWDYPRSIGLIYVLVEV</sequence>
<evidence type="ECO:0000313" key="3">
    <source>
        <dbReference type="Proteomes" id="UP000276834"/>
    </source>
</evidence>
<organism evidence="2 3">
    <name type="scientific">Chloebia gouldiae</name>
    <name type="common">Gouldian finch</name>
    <name type="synonym">Erythrura gouldiae</name>
    <dbReference type="NCBI Taxonomy" id="44316"/>
    <lineage>
        <taxon>Eukaryota</taxon>
        <taxon>Metazoa</taxon>
        <taxon>Chordata</taxon>
        <taxon>Craniata</taxon>
        <taxon>Vertebrata</taxon>
        <taxon>Euteleostomi</taxon>
        <taxon>Archelosauria</taxon>
        <taxon>Archosauria</taxon>
        <taxon>Dinosauria</taxon>
        <taxon>Saurischia</taxon>
        <taxon>Theropoda</taxon>
        <taxon>Coelurosauria</taxon>
        <taxon>Aves</taxon>
        <taxon>Neognathae</taxon>
        <taxon>Neoaves</taxon>
        <taxon>Telluraves</taxon>
        <taxon>Australaves</taxon>
        <taxon>Passeriformes</taxon>
        <taxon>Passeroidea</taxon>
        <taxon>Passeridae</taxon>
        <taxon>Chloebia</taxon>
    </lineage>
</organism>